<feature type="signal peptide" evidence="4">
    <location>
        <begin position="1"/>
        <end position="19"/>
    </location>
</feature>
<feature type="domain" description="ZP" evidence="5">
    <location>
        <begin position="1"/>
        <end position="272"/>
    </location>
</feature>
<evidence type="ECO:0000259" key="5">
    <source>
        <dbReference type="PROSITE" id="PS51034"/>
    </source>
</evidence>
<evidence type="ECO:0000256" key="3">
    <source>
        <dbReference type="SAM" id="Phobius"/>
    </source>
</evidence>
<keyword evidence="1 4" id="KW-0732">Signal</keyword>
<sequence length="355" mass="38700">MDLPLCLPLLVVLLLPAQSAYNCSSEYNRTPDNSDLSVNCGTTVITLEVNLCSAQWAGFNASDLALNGKHNTSDCLGSVDTSVNPPVVRYQLPVNNSQDNSCRQSLQIVDETPDPTGPFSSFSAIQSVIITGYIDTPRSDQGLISYSTDLYYHFTCRYPLEYLINNTQIVASSVSVATSDSNGTFIDTLKMAVFNDWTCEVGSTWRCSVEQRTSVTSNGLSAAARFNFEAFRFVQHRDQARSSIYVHCILRLCEPSKCQELLSGCSKRRKRALTPFGRQSADSATLSLGPIYTANEEKPLAAPYSDEVAPKDQVNVTGVAVGVVFGCAAAVLLVLGGWFVMKKFYWAGGLPHAFD</sequence>
<dbReference type="PANTHER" id="PTHR14002">
    <property type="entry name" value="ENDOGLIN/TGF-BETA RECEPTOR TYPE III"/>
    <property type="match status" value="1"/>
</dbReference>
<dbReference type="Pfam" id="PF00100">
    <property type="entry name" value="Zona_pellucida"/>
    <property type="match status" value="1"/>
</dbReference>
<keyword evidence="3" id="KW-0472">Membrane</keyword>
<keyword evidence="3" id="KW-0812">Transmembrane</keyword>
<dbReference type="SMART" id="SM00241">
    <property type="entry name" value="ZP"/>
    <property type="match status" value="1"/>
</dbReference>
<gene>
    <name evidence="6" type="ORF">GSTENG00014870001</name>
</gene>
<dbReference type="Gene3D" id="2.60.40.4100">
    <property type="entry name" value="Zona pellucida, ZP-C domain"/>
    <property type="match status" value="1"/>
</dbReference>
<reference evidence="6" key="2">
    <citation type="submission" date="2004-02" db="EMBL/GenBank/DDBJ databases">
        <authorList>
            <consortium name="Genoscope"/>
            <consortium name="Whitehead Institute Centre for Genome Research"/>
        </authorList>
    </citation>
    <scope>NUCLEOTIDE SEQUENCE</scope>
</reference>
<proteinExistence type="predicted"/>
<dbReference type="AlphaFoldDB" id="Q4SPE6"/>
<dbReference type="EMBL" id="CAAE01014537">
    <property type="protein sequence ID" value="CAF97486.1"/>
    <property type="molecule type" value="Genomic_DNA"/>
</dbReference>
<reference evidence="6" key="1">
    <citation type="journal article" date="2004" name="Nature">
        <title>Genome duplication in the teleost fish Tetraodon nigroviridis reveals the early vertebrate proto-karyotype.</title>
        <authorList>
            <person name="Jaillon O."/>
            <person name="Aury J.-M."/>
            <person name="Brunet F."/>
            <person name="Petit J.-L."/>
            <person name="Stange-Thomann N."/>
            <person name="Mauceli E."/>
            <person name="Bouneau L."/>
            <person name="Fischer C."/>
            <person name="Ozouf-Costaz C."/>
            <person name="Bernot A."/>
            <person name="Nicaud S."/>
            <person name="Jaffe D."/>
            <person name="Fisher S."/>
            <person name="Lutfalla G."/>
            <person name="Dossat C."/>
            <person name="Segurens B."/>
            <person name="Dasilva C."/>
            <person name="Salanoubat M."/>
            <person name="Levy M."/>
            <person name="Boudet N."/>
            <person name="Castellano S."/>
            <person name="Anthouard V."/>
            <person name="Jubin C."/>
            <person name="Castelli V."/>
            <person name="Katinka M."/>
            <person name="Vacherie B."/>
            <person name="Biemont C."/>
            <person name="Skalli Z."/>
            <person name="Cattolico L."/>
            <person name="Poulain J."/>
            <person name="De Berardinis V."/>
            <person name="Cruaud C."/>
            <person name="Duprat S."/>
            <person name="Brottier P."/>
            <person name="Coutanceau J.-P."/>
            <person name="Gouzy J."/>
            <person name="Parra G."/>
            <person name="Lardier G."/>
            <person name="Chapple C."/>
            <person name="McKernan K.J."/>
            <person name="McEwan P."/>
            <person name="Bosak S."/>
            <person name="Kellis M."/>
            <person name="Volff J.-N."/>
            <person name="Guigo R."/>
            <person name="Zody M.C."/>
            <person name="Mesirov J."/>
            <person name="Lindblad-Toh K."/>
            <person name="Birren B."/>
            <person name="Nusbaum C."/>
            <person name="Kahn D."/>
            <person name="Robinson-Rechavi M."/>
            <person name="Laudet V."/>
            <person name="Schachter V."/>
            <person name="Quetier F."/>
            <person name="Saurin W."/>
            <person name="Scarpelli C."/>
            <person name="Wincker P."/>
            <person name="Lander E.S."/>
            <person name="Weissenbach J."/>
            <person name="Roest Crollius H."/>
        </authorList>
    </citation>
    <scope>NUCLEOTIDE SEQUENCE [LARGE SCALE GENOMIC DNA]</scope>
</reference>
<keyword evidence="3" id="KW-1133">Transmembrane helix</keyword>
<keyword evidence="2" id="KW-1015">Disulfide bond</keyword>
<name>Q4SPE6_TETNG</name>
<dbReference type="PANTHER" id="PTHR14002:SF14">
    <property type="entry name" value="SI:DKEY-103G5.3"/>
    <property type="match status" value="1"/>
</dbReference>
<evidence type="ECO:0000256" key="1">
    <source>
        <dbReference type="ARBA" id="ARBA00022729"/>
    </source>
</evidence>
<protein>
    <submittedName>
        <fullName evidence="6">Chromosome 16 SCAF14537, whole genome shotgun sequence</fullName>
    </submittedName>
</protein>
<feature type="transmembrane region" description="Helical" evidence="3">
    <location>
        <begin position="319"/>
        <end position="340"/>
    </location>
</feature>
<dbReference type="InterPro" id="IPR055356">
    <property type="entry name" value="ZP-N"/>
</dbReference>
<dbReference type="Pfam" id="PF23344">
    <property type="entry name" value="ZP-N"/>
    <property type="match status" value="1"/>
</dbReference>
<dbReference type="OrthoDB" id="9274484at2759"/>
<feature type="chain" id="PRO_5004243931" evidence="4">
    <location>
        <begin position="20"/>
        <end position="355"/>
    </location>
</feature>
<dbReference type="InterPro" id="IPR042235">
    <property type="entry name" value="ZP-C_dom"/>
</dbReference>
<dbReference type="PROSITE" id="PS51034">
    <property type="entry name" value="ZP_2"/>
    <property type="match status" value="1"/>
</dbReference>
<accession>Q4SPE6</accession>
<evidence type="ECO:0000256" key="2">
    <source>
        <dbReference type="ARBA" id="ARBA00023157"/>
    </source>
</evidence>
<dbReference type="KEGG" id="tng:GSTEN00014870G001"/>
<evidence type="ECO:0000313" key="6">
    <source>
        <dbReference type="EMBL" id="CAF97486.1"/>
    </source>
</evidence>
<organism evidence="6">
    <name type="scientific">Tetraodon nigroviridis</name>
    <name type="common">Spotted green pufferfish</name>
    <name type="synonym">Chelonodon nigroviridis</name>
    <dbReference type="NCBI Taxonomy" id="99883"/>
    <lineage>
        <taxon>Eukaryota</taxon>
        <taxon>Metazoa</taxon>
        <taxon>Chordata</taxon>
        <taxon>Craniata</taxon>
        <taxon>Vertebrata</taxon>
        <taxon>Euteleostomi</taxon>
        <taxon>Actinopterygii</taxon>
        <taxon>Neopterygii</taxon>
        <taxon>Teleostei</taxon>
        <taxon>Neoteleostei</taxon>
        <taxon>Acanthomorphata</taxon>
        <taxon>Eupercaria</taxon>
        <taxon>Tetraodontiformes</taxon>
        <taxon>Tetradontoidea</taxon>
        <taxon>Tetraodontidae</taxon>
        <taxon>Tetraodon</taxon>
    </lineage>
</organism>
<evidence type="ECO:0000256" key="4">
    <source>
        <dbReference type="SAM" id="SignalP"/>
    </source>
</evidence>
<dbReference type="InterPro" id="IPR055355">
    <property type="entry name" value="ZP-C"/>
</dbReference>
<dbReference type="InterPro" id="IPR001507">
    <property type="entry name" value="ZP_dom"/>
</dbReference>